<keyword evidence="3 9" id="KW-0645">Protease</keyword>
<proteinExistence type="inferred from homology"/>
<evidence type="ECO:0000256" key="5">
    <source>
        <dbReference type="ARBA" id="ARBA00022750"/>
    </source>
</evidence>
<dbReference type="AlphaFoldDB" id="A0A553UU98"/>
<reference evidence="12" key="1">
    <citation type="submission" date="2019-07" db="EMBL/GenBank/DDBJ databases">
        <title>Helicobacter labacensis sp. nov., Helicobacter mehlei sp. nov. and Helicobacter vulpis sp. nov., isolated from gastric mucosa of red fox (Vulpis vulpis).</title>
        <authorList>
            <person name="Papic B."/>
        </authorList>
    </citation>
    <scope>NUCLEOTIDE SEQUENCE [LARGE SCALE GENOMIC DNA]</scope>
    <source>
        <strain evidence="12">L8b</strain>
    </source>
</reference>
<dbReference type="PANTHER" id="PTHR33695">
    <property type="entry name" value="LIPOPROTEIN SIGNAL PEPTIDASE"/>
    <property type="match status" value="1"/>
</dbReference>
<feature type="active site" evidence="9">
    <location>
        <position position="127"/>
    </location>
</feature>
<dbReference type="Pfam" id="PF01252">
    <property type="entry name" value="Peptidase_A8"/>
    <property type="match status" value="1"/>
</dbReference>
<feature type="active site" evidence="9">
    <location>
        <position position="110"/>
    </location>
</feature>
<organism evidence="11 12">
    <name type="scientific">Helicobacter mehlei</name>
    <dbReference type="NCBI Taxonomy" id="2316080"/>
    <lineage>
        <taxon>Bacteria</taxon>
        <taxon>Pseudomonadati</taxon>
        <taxon>Campylobacterota</taxon>
        <taxon>Epsilonproteobacteria</taxon>
        <taxon>Campylobacterales</taxon>
        <taxon>Helicobacteraceae</taxon>
        <taxon>Helicobacter</taxon>
    </lineage>
</organism>
<evidence type="ECO:0000256" key="8">
    <source>
        <dbReference type="ARBA" id="ARBA00023136"/>
    </source>
</evidence>
<dbReference type="GO" id="GO:0006508">
    <property type="term" value="P:proteolysis"/>
    <property type="evidence" value="ECO:0007669"/>
    <property type="project" value="UniProtKB-KW"/>
</dbReference>
<dbReference type="EC" id="3.4.23.36" evidence="9"/>
<dbReference type="PANTHER" id="PTHR33695:SF1">
    <property type="entry name" value="LIPOPROTEIN SIGNAL PEPTIDASE"/>
    <property type="match status" value="1"/>
</dbReference>
<dbReference type="EMBL" id="VKGC01000010">
    <property type="protein sequence ID" value="TSA83774.1"/>
    <property type="molecule type" value="Genomic_DNA"/>
</dbReference>
<dbReference type="RefSeq" id="WP_120947442.1">
    <property type="nucleotide sequence ID" value="NZ_QXQS01000001.1"/>
</dbReference>
<comment type="caution">
    <text evidence="11">The sequence shown here is derived from an EMBL/GenBank/DDBJ whole genome shotgun (WGS) entry which is preliminary data.</text>
</comment>
<evidence type="ECO:0000256" key="1">
    <source>
        <dbReference type="ARBA" id="ARBA00006139"/>
    </source>
</evidence>
<keyword evidence="4 9" id="KW-0812">Transmembrane</keyword>
<reference evidence="11 12" key="3">
    <citation type="submission" date="2019-07" db="EMBL/GenBank/DDBJ databases">
        <authorList>
            <person name="Papic B."/>
        </authorList>
    </citation>
    <scope>NUCLEOTIDE SEQUENCE [LARGE SCALE GENOMIC DNA]</scope>
    <source>
        <strain evidence="11 12">L8b</strain>
    </source>
</reference>
<keyword evidence="11" id="KW-0449">Lipoprotein</keyword>
<dbReference type="HAMAP" id="MF_00161">
    <property type="entry name" value="LspA"/>
    <property type="match status" value="1"/>
</dbReference>
<evidence type="ECO:0000256" key="2">
    <source>
        <dbReference type="ARBA" id="ARBA00022475"/>
    </source>
</evidence>
<dbReference type="NCBIfam" id="TIGR00077">
    <property type="entry name" value="lspA"/>
    <property type="match status" value="1"/>
</dbReference>
<comment type="similarity">
    <text evidence="1 9 10">Belongs to the peptidase A8 family.</text>
</comment>
<keyword evidence="8 9" id="KW-0472">Membrane</keyword>
<evidence type="ECO:0000313" key="11">
    <source>
        <dbReference type="EMBL" id="TSA83774.1"/>
    </source>
</evidence>
<comment type="function">
    <text evidence="9">This protein specifically catalyzes the removal of signal peptides from prolipoproteins.</text>
</comment>
<gene>
    <name evidence="9" type="primary">lspA</name>
    <name evidence="11" type="ORF">FNE76_04880</name>
</gene>
<reference evidence="11 12" key="2">
    <citation type="submission" date="2019-07" db="EMBL/GenBank/DDBJ databases">
        <title>Helicobacter labacensis sp. nov., Helicobacter mehlei sp. nov. and Helicobacter vulpis sp. nov., isolated from gastric mucosa of red fox (Vulpis vulpis).</title>
        <authorList>
            <person name="Kusar D."/>
            <person name="Gruntar I."/>
            <person name="Pate M."/>
            <person name="Zajc U."/>
            <person name="Ocepek M."/>
        </authorList>
    </citation>
    <scope>NUCLEOTIDE SEQUENCE [LARGE SCALE GENOMIC DNA]</scope>
    <source>
        <strain evidence="11 12">L8b</strain>
    </source>
</reference>
<keyword evidence="2 9" id="KW-1003">Cell membrane</keyword>
<evidence type="ECO:0000256" key="3">
    <source>
        <dbReference type="ARBA" id="ARBA00022670"/>
    </source>
</evidence>
<comment type="pathway">
    <text evidence="9">Protein modification; lipoprotein biosynthesis (signal peptide cleavage).</text>
</comment>
<feature type="transmembrane region" description="Helical" evidence="9">
    <location>
        <begin position="120"/>
        <end position="142"/>
    </location>
</feature>
<evidence type="ECO:0000256" key="7">
    <source>
        <dbReference type="ARBA" id="ARBA00022989"/>
    </source>
</evidence>
<keyword evidence="5 9" id="KW-0064">Aspartyl protease</keyword>
<evidence type="ECO:0000256" key="10">
    <source>
        <dbReference type="RuleBase" id="RU004181"/>
    </source>
</evidence>
<evidence type="ECO:0000256" key="4">
    <source>
        <dbReference type="ARBA" id="ARBA00022692"/>
    </source>
</evidence>
<dbReference type="Proteomes" id="UP000319322">
    <property type="component" value="Unassembled WGS sequence"/>
</dbReference>
<comment type="subcellular location">
    <subcellularLocation>
        <location evidence="9">Cell membrane</location>
        <topology evidence="9">Multi-pass membrane protein</topology>
    </subcellularLocation>
</comment>
<protein>
    <recommendedName>
        <fullName evidence="9">Lipoprotein signal peptidase</fullName>
        <ecNumber evidence="9">3.4.23.36</ecNumber>
    </recommendedName>
    <alternativeName>
        <fullName evidence="9">Prolipoprotein signal peptidase</fullName>
    </alternativeName>
    <alternativeName>
        <fullName evidence="9">Signal peptidase II</fullName>
        <shortName evidence="9">SPase II</shortName>
    </alternativeName>
</protein>
<keyword evidence="12" id="KW-1185">Reference proteome</keyword>
<feature type="transmembrane region" description="Helical" evidence="9">
    <location>
        <begin position="82"/>
        <end position="100"/>
    </location>
</feature>
<accession>A0A553UU98</accession>
<name>A0A553UU98_9HELI</name>
<evidence type="ECO:0000256" key="9">
    <source>
        <dbReference type="HAMAP-Rule" id="MF_00161"/>
    </source>
</evidence>
<feature type="transmembrane region" description="Helical" evidence="9">
    <location>
        <begin position="58"/>
        <end position="75"/>
    </location>
</feature>
<sequence>MRRALVYFVLAGVVALIGDQALKQVILEGFRYHGPVISIVLAYNKGVAFSMLDFLGPWLKYLQVLLIVGMLFLLVRQKDFFIPNALPFGLVLGAGSSNILDRFVHGGVVDYVYWHYQFDFAIFNLADVLIDVGVGLLVIQMLRQGAFKAKNKQDRVK</sequence>
<comment type="caution">
    <text evidence="9">Lacks conserved residue(s) required for the propagation of feature annotation.</text>
</comment>
<dbReference type="InterPro" id="IPR001872">
    <property type="entry name" value="Peptidase_A8"/>
</dbReference>
<dbReference type="PRINTS" id="PR00781">
    <property type="entry name" value="LIPOSIGPTASE"/>
</dbReference>
<evidence type="ECO:0000313" key="12">
    <source>
        <dbReference type="Proteomes" id="UP000319322"/>
    </source>
</evidence>
<evidence type="ECO:0000256" key="6">
    <source>
        <dbReference type="ARBA" id="ARBA00022801"/>
    </source>
</evidence>
<dbReference type="UniPathway" id="UPA00665"/>
<dbReference type="GO" id="GO:0005886">
    <property type="term" value="C:plasma membrane"/>
    <property type="evidence" value="ECO:0007669"/>
    <property type="project" value="UniProtKB-SubCell"/>
</dbReference>
<keyword evidence="6 9" id="KW-0378">Hydrolase</keyword>
<comment type="catalytic activity">
    <reaction evidence="9">
        <text>Release of signal peptides from bacterial membrane prolipoproteins. Hydrolyzes -Xaa-Yaa-Zaa-|-(S,diacylglyceryl)Cys-, in which Xaa is hydrophobic (preferably Leu), and Yaa (Ala or Ser) and Zaa (Gly or Ala) have small, neutral side chains.</text>
        <dbReference type="EC" id="3.4.23.36"/>
    </reaction>
</comment>
<dbReference type="GO" id="GO:0004190">
    <property type="term" value="F:aspartic-type endopeptidase activity"/>
    <property type="evidence" value="ECO:0007669"/>
    <property type="project" value="UniProtKB-UniRule"/>
</dbReference>
<keyword evidence="7 9" id="KW-1133">Transmembrane helix</keyword>